<name>A0A6N8DGS4_RHOAC</name>
<dbReference type="Pfam" id="PF05258">
    <property type="entry name" value="DciA"/>
    <property type="match status" value="1"/>
</dbReference>
<gene>
    <name evidence="1" type="ORF">GJ654_00530</name>
</gene>
<dbReference type="InterPro" id="IPR010593">
    <property type="entry name" value="DUF1159"/>
</dbReference>
<evidence type="ECO:0000313" key="1">
    <source>
        <dbReference type="EMBL" id="MTV29470.1"/>
    </source>
</evidence>
<evidence type="ECO:0000313" key="2">
    <source>
        <dbReference type="Proteomes" id="UP000439113"/>
    </source>
</evidence>
<proteinExistence type="predicted"/>
<protein>
    <submittedName>
        <fullName evidence="1">DUF721 domain-containing protein</fullName>
    </submittedName>
</protein>
<accession>A0A6N8DGS4</accession>
<comment type="caution">
    <text evidence="1">The sequence shown here is derived from an EMBL/GenBank/DDBJ whole genome shotgun (WGS) entry which is preliminary data.</text>
</comment>
<reference evidence="1 2" key="1">
    <citation type="submission" date="2019-11" db="EMBL/GenBank/DDBJ databases">
        <title>Whole-genome sequence of a Rhodoblastus acidophilus DSM 142.</title>
        <authorList>
            <person name="Kyndt J.A."/>
            <person name="Meyer T.E."/>
        </authorList>
    </citation>
    <scope>NUCLEOTIDE SEQUENCE [LARGE SCALE GENOMIC DNA]</scope>
    <source>
        <strain evidence="1 2">DSM 142</strain>
    </source>
</reference>
<dbReference type="AlphaFoldDB" id="A0A6N8DGS4"/>
<dbReference type="EMBL" id="WNKS01000001">
    <property type="protein sequence ID" value="MTV29470.1"/>
    <property type="molecule type" value="Genomic_DNA"/>
</dbReference>
<dbReference type="PIRSF" id="PIRSF032064">
    <property type="entry name" value="UCP032064"/>
    <property type="match status" value="1"/>
</dbReference>
<sequence>MVIKRKKASFPKPLADFVGAAVDPVLAKQGFGQSSLILHWDDIVGQRLAECCEPIKLQWPPRPRERAPDAAVEPATLVLRVIGAMAIEVQHMAPLILERVNAHLGWRAVGRLAIRQGPLERAAGPALVAPPDPEAVAEARLATEGIDDEGLRKALVLLGARAIRGRAGSV</sequence>
<dbReference type="OrthoDB" id="7160947at2"/>
<organism evidence="1 2">
    <name type="scientific">Rhodoblastus acidophilus</name>
    <name type="common">Rhodopseudomonas acidophila</name>
    <dbReference type="NCBI Taxonomy" id="1074"/>
    <lineage>
        <taxon>Bacteria</taxon>
        <taxon>Pseudomonadati</taxon>
        <taxon>Pseudomonadota</taxon>
        <taxon>Alphaproteobacteria</taxon>
        <taxon>Hyphomicrobiales</taxon>
        <taxon>Rhodoblastaceae</taxon>
        <taxon>Rhodoblastus</taxon>
    </lineage>
</organism>
<dbReference type="InterPro" id="IPR007922">
    <property type="entry name" value="DciA-like"/>
</dbReference>
<dbReference type="Proteomes" id="UP000439113">
    <property type="component" value="Unassembled WGS sequence"/>
</dbReference>